<organism evidence="3 4">
    <name type="scientific">Pseudomonas reidholzensis</name>
    <dbReference type="NCBI Taxonomy" id="1785162"/>
    <lineage>
        <taxon>Bacteria</taxon>
        <taxon>Pseudomonadati</taxon>
        <taxon>Pseudomonadota</taxon>
        <taxon>Gammaproteobacteria</taxon>
        <taxon>Pseudomonadales</taxon>
        <taxon>Pseudomonadaceae</taxon>
        <taxon>Pseudomonas</taxon>
    </lineage>
</organism>
<dbReference type="Gene3D" id="3.60.110.10">
    <property type="entry name" value="Carbon-nitrogen hydrolase"/>
    <property type="match status" value="1"/>
</dbReference>
<dbReference type="PANTHER" id="PTHR43674">
    <property type="entry name" value="NITRILASE C965.09-RELATED"/>
    <property type="match status" value="1"/>
</dbReference>
<name>A0A383RUF5_9PSED</name>
<dbReference type="InterPro" id="IPR003010">
    <property type="entry name" value="C-N_Hydrolase"/>
</dbReference>
<dbReference type="OrthoDB" id="9760188at2"/>
<dbReference type="AlphaFoldDB" id="A0A383RUF5"/>
<evidence type="ECO:0000313" key="3">
    <source>
        <dbReference type="EMBL" id="SYX90690.1"/>
    </source>
</evidence>
<proteinExistence type="predicted"/>
<dbReference type="GO" id="GO:0050126">
    <property type="term" value="F:N-carbamoylputrescine amidase activity"/>
    <property type="evidence" value="ECO:0007669"/>
    <property type="project" value="TreeGrafter"/>
</dbReference>
<keyword evidence="4" id="KW-1185">Reference proteome</keyword>
<evidence type="ECO:0000259" key="2">
    <source>
        <dbReference type="PROSITE" id="PS50263"/>
    </source>
</evidence>
<dbReference type="Pfam" id="PF00795">
    <property type="entry name" value="CN_hydrolase"/>
    <property type="match status" value="1"/>
</dbReference>
<dbReference type="RefSeq" id="WP_119142153.1">
    <property type="nucleotide sequence ID" value="NZ_CBCSFL010000024.1"/>
</dbReference>
<dbReference type="InterPro" id="IPR050345">
    <property type="entry name" value="Aliph_Amidase/BUP"/>
</dbReference>
<dbReference type="Proteomes" id="UP000263595">
    <property type="component" value="Unassembled WGS sequence"/>
</dbReference>
<evidence type="ECO:0000313" key="4">
    <source>
        <dbReference type="Proteomes" id="UP000263595"/>
    </source>
</evidence>
<dbReference type="PANTHER" id="PTHR43674:SF2">
    <property type="entry name" value="BETA-UREIDOPROPIONASE"/>
    <property type="match status" value="1"/>
</dbReference>
<reference evidence="4" key="1">
    <citation type="submission" date="2018-08" db="EMBL/GenBank/DDBJ databases">
        <authorList>
            <person name="Blom J."/>
        </authorList>
    </citation>
    <scope>NUCLEOTIDE SEQUENCE [LARGE SCALE GENOMIC DNA]</scope>
    <source>
        <strain evidence="4">CCOS 865</strain>
    </source>
</reference>
<dbReference type="EC" id="3.5.1.100" evidence="3"/>
<dbReference type="SUPFAM" id="SSF56317">
    <property type="entry name" value="Carbon-nitrogen hydrolase"/>
    <property type="match status" value="1"/>
</dbReference>
<evidence type="ECO:0000256" key="1">
    <source>
        <dbReference type="ARBA" id="ARBA00022801"/>
    </source>
</evidence>
<dbReference type="CDD" id="cd07197">
    <property type="entry name" value="nitrilase"/>
    <property type="match status" value="1"/>
</dbReference>
<gene>
    <name evidence="3" type="primary">ramA</name>
    <name evidence="3" type="ORF">CCOS865_02957</name>
</gene>
<dbReference type="PROSITE" id="PS50263">
    <property type="entry name" value="CN_HYDROLASE"/>
    <property type="match status" value="1"/>
</dbReference>
<accession>A0A383RUF5</accession>
<feature type="domain" description="CN hydrolase" evidence="2">
    <location>
        <begin position="1"/>
        <end position="237"/>
    </location>
</feature>
<sequence>MKLCAVQLASRKGDLAGNLRRHLFCIERAAQLGAELVVFPELSLSGYEPSLARELAQPADASLLDPLQALCDRHGISVALGLPLAAAEGVRIGMPILRPGAARLNYAKQRLHADELPFFVAGDQPLLFDAGGLRIAPAICYESMFLEHAEAAHQLGAEVYLVSVAKTAKGITEGYEHYPHVAQRLGLPVLLCNCVGAADTFVGAGGSACWDSQGRLLACLDEHSEGLVLLDTAHASAEAITLTGLPA</sequence>
<keyword evidence="1 3" id="KW-0378">Hydrolase</keyword>
<dbReference type="InterPro" id="IPR036526">
    <property type="entry name" value="C-N_Hydrolase_sf"/>
</dbReference>
<protein>
    <submittedName>
        <fullName evidence="3">(R)-stereoselective amidase</fullName>
        <ecNumber evidence="3">3.5.1.100</ecNumber>
    </submittedName>
</protein>
<dbReference type="EMBL" id="UNOZ01000020">
    <property type="protein sequence ID" value="SYX90690.1"/>
    <property type="molecule type" value="Genomic_DNA"/>
</dbReference>
<dbReference type="GO" id="GO:0033388">
    <property type="term" value="P:putrescine biosynthetic process from arginine"/>
    <property type="evidence" value="ECO:0007669"/>
    <property type="project" value="TreeGrafter"/>
</dbReference>